<organism evidence="1 2">
    <name type="scientific">Hypoxylon rubiginosum</name>
    <dbReference type="NCBI Taxonomy" id="110542"/>
    <lineage>
        <taxon>Eukaryota</taxon>
        <taxon>Fungi</taxon>
        <taxon>Dikarya</taxon>
        <taxon>Ascomycota</taxon>
        <taxon>Pezizomycotina</taxon>
        <taxon>Sordariomycetes</taxon>
        <taxon>Xylariomycetidae</taxon>
        <taxon>Xylariales</taxon>
        <taxon>Hypoxylaceae</taxon>
        <taxon>Hypoxylon</taxon>
    </lineage>
</organism>
<dbReference type="Proteomes" id="UP001497700">
    <property type="component" value="Unassembled WGS sequence"/>
</dbReference>
<evidence type="ECO:0000313" key="1">
    <source>
        <dbReference type="EMBL" id="KAI4869685.1"/>
    </source>
</evidence>
<protein>
    <submittedName>
        <fullName evidence="1">Uncharacterized protein</fullName>
    </submittedName>
</protein>
<accession>A0ACB9ZEM9</accession>
<proteinExistence type="predicted"/>
<gene>
    <name evidence="1" type="ORF">F4820DRAFT_471280</name>
</gene>
<sequence length="572" mass="62917">MSPSFSGGLPVNYPPSYNEVKDTRQSCSTQSTGGSTEVPNLESYYMPSPTTHGSHLARQPQPQQNNNTSTALLAAAINPALATYPHAHQYLHSASSSQGMLATPPSTTYEGEELDHYSYHDSPSSQTLAPSSAHPSPRGWSPQDAQQLGFQQQFLRSPDTVLTHNFRTCAPIHHEQQAHSQVSSSPYQNQTFAPANLDVDDMAHQDVPHVLAGLRDSDQAMASQVGSPLLKQEAAGPSHSDGGHSRRPSRTGQHQNGDEGVKGDEPYAQLIHRAFMSREHHAMTLQEIYQWFRENTEKGKSENKGWQNSIRHNLSMNRAFSKRELKPNPGEPLTGLRGSKKLSEWYLMPWAINGVQSTTRYRTKGASRRRNGGGHAQPCVNSSRRALSGRKGGLTASKSKAKKAIQNRDHHHHHASAFSNGANGNDMQMGTTMVLDSNMGFQYSVPGSMTPPEHGPTEIMVQHNSMQPAALPVNVNGAHGFAYHAPEISQYGQNSGPYQAPHTMYSLEEVSSMYSGQQVPVPNHAVHGQGQPHSMGNINPIYEESEDLRQRRLAFQYHQAWNDSVPGNSYHQ</sequence>
<evidence type="ECO:0000313" key="2">
    <source>
        <dbReference type="Proteomes" id="UP001497700"/>
    </source>
</evidence>
<keyword evidence="2" id="KW-1185">Reference proteome</keyword>
<dbReference type="EMBL" id="MU393428">
    <property type="protein sequence ID" value="KAI4869685.1"/>
    <property type="molecule type" value="Genomic_DNA"/>
</dbReference>
<name>A0ACB9ZEM9_9PEZI</name>
<reference evidence="1 2" key="1">
    <citation type="journal article" date="2022" name="New Phytol.">
        <title>Ecological generalism drives hyperdiversity of secondary metabolite gene clusters in xylarialean endophytes.</title>
        <authorList>
            <person name="Franco M.E.E."/>
            <person name="Wisecaver J.H."/>
            <person name="Arnold A.E."/>
            <person name="Ju Y.M."/>
            <person name="Slot J.C."/>
            <person name="Ahrendt S."/>
            <person name="Moore L.P."/>
            <person name="Eastman K.E."/>
            <person name="Scott K."/>
            <person name="Konkel Z."/>
            <person name="Mondo S.J."/>
            <person name="Kuo A."/>
            <person name="Hayes R.D."/>
            <person name="Haridas S."/>
            <person name="Andreopoulos B."/>
            <person name="Riley R."/>
            <person name="LaButti K."/>
            <person name="Pangilinan J."/>
            <person name="Lipzen A."/>
            <person name="Amirebrahimi M."/>
            <person name="Yan J."/>
            <person name="Adam C."/>
            <person name="Keymanesh K."/>
            <person name="Ng V."/>
            <person name="Louie K."/>
            <person name="Northen T."/>
            <person name="Drula E."/>
            <person name="Henrissat B."/>
            <person name="Hsieh H.M."/>
            <person name="Youens-Clark K."/>
            <person name="Lutzoni F."/>
            <person name="Miadlikowska J."/>
            <person name="Eastwood D.C."/>
            <person name="Hamelin R.C."/>
            <person name="Grigoriev I.V."/>
            <person name="U'Ren J.M."/>
        </authorList>
    </citation>
    <scope>NUCLEOTIDE SEQUENCE [LARGE SCALE GENOMIC DNA]</scope>
    <source>
        <strain evidence="1 2">CBS 119005</strain>
    </source>
</reference>
<comment type="caution">
    <text evidence="1">The sequence shown here is derived from an EMBL/GenBank/DDBJ whole genome shotgun (WGS) entry which is preliminary data.</text>
</comment>